<sequence length="494" mass="55506">MEQQTTAQKQMSLRAKATGWLAAILLVTLISIGIATAVGQWTVKAFDTLLEDNAACYAVQDAIKEETRAFEHYVREPSQESSQTFADACAAAEESLAALPFDYAKIGEDRYARTWSLRQGYAGYQKARDAFLQLAPSAEDYVERMYAVMDQQDYLAEYALRLTQATLEQENTTYSSQATRLQRLPWLYFGLLAAAVALMLLLIRVLNRAVVQPLLRLAQASRSIAGGDYTGADLPVHSGDEVGQLTGTFNRMKHAMAEHLSTLNALHREEVRNLALEKDLEHTRLEVLKSQVNPHFLFNTLNMISCMARLEDASTTDQMIVHLGSLFRHNLRTKQQEVTLEEELDGLEDYIYLQQMRFDGRITVEKKIEADPAAVRLPSFTLQPIVENAFSHGLKSCEEGGRILLRGWMQGRTLILTVADNGRGMTPAELDALQEKIAQSERTGRSIGLGNISRRITMLYPEGRMQVFSREGHGTVIRFEIPQEDREEDGSHEV</sequence>
<dbReference type="Proteomes" id="UP000220959">
    <property type="component" value="Unassembled WGS sequence"/>
</dbReference>
<comment type="caution">
    <text evidence="1">The sequence shown here is derived from an EMBL/GenBank/DDBJ whole genome shotgun (WGS) entry which is preliminary data.</text>
</comment>
<keyword evidence="2" id="KW-1185">Reference proteome</keyword>
<organism evidence="1 2">
    <name type="scientific">Faecalibacterium langellae</name>
    <dbReference type="NCBI Taxonomy" id="3435293"/>
    <lineage>
        <taxon>Bacteria</taxon>
        <taxon>Bacillati</taxon>
        <taxon>Bacillota</taxon>
        <taxon>Clostridia</taxon>
        <taxon>Eubacteriales</taxon>
        <taxon>Oscillospiraceae</taxon>
        <taxon>Faecalibacterium</taxon>
    </lineage>
</organism>
<accession>A0ACC9CX40</accession>
<evidence type="ECO:0000313" key="2">
    <source>
        <dbReference type="Proteomes" id="UP000220959"/>
    </source>
</evidence>
<keyword evidence="1" id="KW-0808">Transferase</keyword>
<dbReference type="EMBL" id="NMTR01000021">
    <property type="protein sequence ID" value="PDX60381.1"/>
    <property type="molecule type" value="Genomic_DNA"/>
</dbReference>
<name>A0ACC9CX40_9FIRM</name>
<gene>
    <name evidence="1" type="ORF">CGS49_10250</name>
</gene>
<protein>
    <submittedName>
        <fullName evidence="1">Histidine kinase</fullName>
    </submittedName>
</protein>
<proteinExistence type="predicted"/>
<reference evidence="1 2" key="1">
    <citation type="journal article" date="2017" name="Front. Microbiol.">
        <title>New Insights into the Diversity of the Genus Faecalibacterium.</title>
        <authorList>
            <person name="Benevides L."/>
            <person name="Burman S."/>
            <person name="Martin R."/>
            <person name="Robert V."/>
            <person name="Thomas M."/>
            <person name="Miquel S."/>
            <person name="Chain F."/>
            <person name="Sokol H."/>
            <person name="Bermudez-Humaran L.G."/>
            <person name="Morrison M."/>
            <person name="Langella P."/>
            <person name="Azevedo V.A."/>
            <person name="Chatel J.M."/>
            <person name="Soares S."/>
        </authorList>
    </citation>
    <scope>NUCLEOTIDE SEQUENCE [LARGE SCALE GENOMIC DNA]</scope>
    <source>
        <strain evidence="2">CNCM I-4541</strain>
    </source>
</reference>
<evidence type="ECO:0000313" key="1">
    <source>
        <dbReference type="EMBL" id="PDX60381.1"/>
    </source>
</evidence>
<keyword evidence="1" id="KW-0418">Kinase</keyword>